<keyword evidence="1" id="KW-0732">Signal</keyword>
<sequence>MTIFFRANNRLQRLLFVFLCVINLQVASAQVRSTTSYQPNKPNFLIIMADDLDIQQLSCYGGKNLETKHIDRLASEGLKFNSMIASEAMCIPTRASLLTGLYPARHGAYQNHKPVYDGLKSVVHYLGDLGYRVGLTGKDHMTKPKAIFPFDRVDGFEPNCVSPTDVYFLDSVQNYITHDSPYCLFIMSNNPHAPWTVGDPSEFSPAELTLPAHWVDTEQSRREFRKYLAEVRRLDNQVGDILAMLEKTDQDKNTIVIFLGEQGPQFPGGKWGLYDYGQKSGMIVRWPEKVKAKIETDAIIQYEDITPTLVDIAVGKAITGLDGRSFKQVLTHPEIPHRDVAFGIHNNIPEGPAYPMRSIRDNQYKLILNLLPDATYAIKWMMNDKDPSLVWPTWIASAKHDAAAAKLTNRIAHKSAIEFYDLQKDPNELNNLAEIPAYKTLITQYTSRLQNWMKEQGDSGINMDTKF</sequence>
<proteinExistence type="predicted"/>
<organism evidence="3 4">
    <name type="scientific">Sphingobacterium corticibacterium</name>
    <dbReference type="NCBI Taxonomy" id="2484746"/>
    <lineage>
        <taxon>Bacteria</taxon>
        <taxon>Pseudomonadati</taxon>
        <taxon>Bacteroidota</taxon>
        <taxon>Sphingobacteriia</taxon>
        <taxon>Sphingobacteriales</taxon>
        <taxon>Sphingobacteriaceae</taxon>
        <taxon>Sphingobacterium</taxon>
    </lineage>
</organism>
<dbReference type="Pfam" id="PF00884">
    <property type="entry name" value="Sulfatase"/>
    <property type="match status" value="1"/>
</dbReference>
<dbReference type="CDD" id="cd16027">
    <property type="entry name" value="SGSH"/>
    <property type="match status" value="1"/>
</dbReference>
<dbReference type="OrthoDB" id="975025at2"/>
<dbReference type="InterPro" id="IPR052701">
    <property type="entry name" value="GAG_Ulvan_Degrading_Sulfatases"/>
</dbReference>
<evidence type="ECO:0000313" key="4">
    <source>
        <dbReference type="Proteomes" id="UP000292855"/>
    </source>
</evidence>
<dbReference type="PANTHER" id="PTHR43751">
    <property type="entry name" value="SULFATASE"/>
    <property type="match status" value="1"/>
</dbReference>
<dbReference type="AlphaFoldDB" id="A0A4Q6XRE8"/>
<feature type="domain" description="Sulfatase N-terminal" evidence="2">
    <location>
        <begin position="42"/>
        <end position="313"/>
    </location>
</feature>
<evidence type="ECO:0000313" key="3">
    <source>
        <dbReference type="EMBL" id="RZF60024.1"/>
    </source>
</evidence>
<dbReference type="PANTHER" id="PTHR43751:SF1">
    <property type="entry name" value="SULFATASE ATSG-RELATED"/>
    <property type="match status" value="1"/>
</dbReference>
<gene>
    <name evidence="3" type="ORF">EWE74_12945</name>
</gene>
<reference evidence="3 4" key="1">
    <citation type="submission" date="2019-02" db="EMBL/GenBank/DDBJ databases">
        <authorList>
            <person name="Li Y."/>
        </authorList>
    </citation>
    <scope>NUCLEOTIDE SEQUENCE [LARGE SCALE GENOMIC DNA]</scope>
    <source>
        <strain evidence="3 4">30C10-4-7</strain>
    </source>
</reference>
<evidence type="ECO:0000256" key="1">
    <source>
        <dbReference type="SAM" id="SignalP"/>
    </source>
</evidence>
<feature type="signal peptide" evidence="1">
    <location>
        <begin position="1"/>
        <end position="29"/>
    </location>
</feature>
<comment type="caution">
    <text evidence="3">The sequence shown here is derived from an EMBL/GenBank/DDBJ whole genome shotgun (WGS) entry which is preliminary data.</text>
</comment>
<dbReference type="InterPro" id="IPR017850">
    <property type="entry name" value="Alkaline_phosphatase_core_sf"/>
</dbReference>
<protein>
    <submittedName>
        <fullName evidence="3">Heparan N-sulfatase</fullName>
    </submittedName>
</protein>
<dbReference type="SUPFAM" id="SSF53649">
    <property type="entry name" value="Alkaline phosphatase-like"/>
    <property type="match status" value="1"/>
</dbReference>
<accession>A0A4Q6XRE8</accession>
<dbReference type="Gene3D" id="3.40.720.10">
    <property type="entry name" value="Alkaline Phosphatase, subunit A"/>
    <property type="match status" value="1"/>
</dbReference>
<dbReference type="RefSeq" id="WP_130141942.1">
    <property type="nucleotide sequence ID" value="NZ_SGIT01000002.1"/>
</dbReference>
<evidence type="ECO:0000259" key="2">
    <source>
        <dbReference type="Pfam" id="PF00884"/>
    </source>
</evidence>
<keyword evidence="4" id="KW-1185">Reference proteome</keyword>
<dbReference type="InterPro" id="IPR000917">
    <property type="entry name" value="Sulfatase_N"/>
</dbReference>
<dbReference type="Proteomes" id="UP000292855">
    <property type="component" value="Unassembled WGS sequence"/>
</dbReference>
<feature type="chain" id="PRO_5020477415" evidence="1">
    <location>
        <begin position="30"/>
        <end position="467"/>
    </location>
</feature>
<dbReference type="EMBL" id="SGIT01000002">
    <property type="protein sequence ID" value="RZF60024.1"/>
    <property type="molecule type" value="Genomic_DNA"/>
</dbReference>
<name>A0A4Q6XRE8_9SPHI</name>